<dbReference type="PANTHER" id="PTHR14859:SF15">
    <property type="entry name" value="ENDONUCLEASE_EXONUCLEASE_PHOSPHATASE DOMAIN-CONTAINING PROTEIN"/>
    <property type="match status" value="1"/>
</dbReference>
<dbReference type="Gene3D" id="3.60.10.10">
    <property type="entry name" value="Endonuclease/exonuclease/phosphatase"/>
    <property type="match status" value="1"/>
</dbReference>
<organism evidence="2 3">
    <name type="scientific">Nakamurella endophytica</name>
    <dbReference type="NCBI Taxonomy" id="1748367"/>
    <lineage>
        <taxon>Bacteria</taxon>
        <taxon>Bacillati</taxon>
        <taxon>Actinomycetota</taxon>
        <taxon>Actinomycetes</taxon>
        <taxon>Nakamurellales</taxon>
        <taxon>Nakamurellaceae</taxon>
        <taxon>Nakamurella</taxon>
    </lineage>
</organism>
<dbReference type="GO" id="GO:0004519">
    <property type="term" value="F:endonuclease activity"/>
    <property type="evidence" value="ECO:0007669"/>
    <property type="project" value="UniProtKB-KW"/>
</dbReference>
<name>A0A917WDZ4_9ACTN</name>
<keyword evidence="2" id="KW-0540">Nuclease</keyword>
<feature type="domain" description="Endonuclease/exonuclease/phosphatase" evidence="1">
    <location>
        <begin position="4"/>
        <end position="245"/>
    </location>
</feature>
<dbReference type="Proteomes" id="UP000655208">
    <property type="component" value="Unassembled WGS sequence"/>
</dbReference>
<dbReference type="GO" id="GO:0016020">
    <property type="term" value="C:membrane"/>
    <property type="evidence" value="ECO:0007669"/>
    <property type="project" value="GOC"/>
</dbReference>
<dbReference type="InterPro" id="IPR051916">
    <property type="entry name" value="GPI-anchor_lipid_remodeler"/>
</dbReference>
<keyword evidence="3" id="KW-1185">Reference proteome</keyword>
<comment type="caution">
    <text evidence="2">The sequence shown here is derived from an EMBL/GenBank/DDBJ whole genome shotgun (WGS) entry which is preliminary data.</text>
</comment>
<accession>A0A917WDZ4</accession>
<dbReference type="InterPro" id="IPR005135">
    <property type="entry name" value="Endo/exonuclease/phosphatase"/>
</dbReference>
<reference evidence="2" key="2">
    <citation type="submission" date="2020-09" db="EMBL/GenBank/DDBJ databases">
        <authorList>
            <person name="Sun Q."/>
            <person name="Zhou Y."/>
        </authorList>
    </citation>
    <scope>NUCLEOTIDE SEQUENCE</scope>
    <source>
        <strain evidence="2">CGMCC 4.7308</strain>
    </source>
</reference>
<dbReference type="PANTHER" id="PTHR14859">
    <property type="entry name" value="CALCOFLUOR WHITE HYPERSENSITIVE PROTEIN PRECURSOR"/>
    <property type="match status" value="1"/>
</dbReference>
<dbReference type="InterPro" id="IPR036691">
    <property type="entry name" value="Endo/exonu/phosph_ase_sf"/>
</dbReference>
<dbReference type="AlphaFoldDB" id="A0A917WDZ4"/>
<evidence type="ECO:0000313" key="3">
    <source>
        <dbReference type="Proteomes" id="UP000655208"/>
    </source>
</evidence>
<protein>
    <submittedName>
        <fullName evidence="2">Endonuclease/exonuclease/phosphatase</fullName>
    </submittedName>
</protein>
<dbReference type="RefSeq" id="WP_188940613.1">
    <property type="nucleotide sequence ID" value="NZ_BMNA01000002.1"/>
</dbReference>
<dbReference type="Pfam" id="PF03372">
    <property type="entry name" value="Exo_endo_phos"/>
    <property type="match status" value="1"/>
</dbReference>
<dbReference type="SUPFAM" id="SSF56219">
    <property type="entry name" value="DNase I-like"/>
    <property type="match status" value="1"/>
</dbReference>
<dbReference type="GO" id="GO:0006506">
    <property type="term" value="P:GPI anchor biosynthetic process"/>
    <property type="evidence" value="ECO:0007669"/>
    <property type="project" value="TreeGrafter"/>
</dbReference>
<sequence>MRLATFNVASARAADGTTDLSAYRAAIRELDADVLALQEVDRDQPRSGGADLTRCAAEAMGAVEQVFAPTLYGTPGRRWTAAGEQHRDGPAYGCALLSRVPLHDVHLVRIPAAPVALPLWVPGPGLVVVREEPRVAVVARADLGPRRSATVVATHLPFVPGWKQWQLVRLVRSLEHLPDPLLLLGDLNLQGSASRLSGYRSLAQAPTFPSSRPRLQLDHVLLRGRTEDLGTVTGTSTPALGVSDHRPLVVDVDLAG</sequence>
<gene>
    <name evidence="2" type="ORF">GCM10011594_12530</name>
</gene>
<reference evidence="2" key="1">
    <citation type="journal article" date="2014" name="Int. J. Syst. Evol. Microbiol.">
        <title>Complete genome sequence of Corynebacterium casei LMG S-19264T (=DSM 44701T), isolated from a smear-ripened cheese.</title>
        <authorList>
            <consortium name="US DOE Joint Genome Institute (JGI-PGF)"/>
            <person name="Walter F."/>
            <person name="Albersmeier A."/>
            <person name="Kalinowski J."/>
            <person name="Ruckert C."/>
        </authorList>
    </citation>
    <scope>NUCLEOTIDE SEQUENCE</scope>
    <source>
        <strain evidence="2">CGMCC 4.7308</strain>
    </source>
</reference>
<keyword evidence="2" id="KW-0255">Endonuclease</keyword>
<keyword evidence="2" id="KW-0378">Hydrolase</keyword>
<proteinExistence type="predicted"/>
<evidence type="ECO:0000259" key="1">
    <source>
        <dbReference type="Pfam" id="PF03372"/>
    </source>
</evidence>
<evidence type="ECO:0000313" key="2">
    <source>
        <dbReference type="EMBL" id="GGL94149.1"/>
    </source>
</evidence>
<dbReference type="EMBL" id="BMNA01000002">
    <property type="protein sequence ID" value="GGL94149.1"/>
    <property type="molecule type" value="Genomic_DNA"/>
</dbReference>